<organism evidence="3 4">
    <name type="scientific">Luteolibacter luteus</name>
    <dbReference type="NCBI Taxonomy" id="2728835"/>
    <lineage>
        <taxon>Bacteria</taxon>
        <taxon>Pseudomonadati</taxon>
        <taxon>Verrucomicrobiota</taxon>
        <taxon>Verrucomicrobiia</taxon>
        <taxon>Verrucomicrobiales</taxon>
        <taxon>Verrucomicrobiaceae</taxon>
        <taxon>Luteolibacter</taxon>
    </lineage>
</organism>
<dbReference type="SUPFAM" id="SSF54106">
    <property type="entry name" value="LysM domain"/>
    <property type="match status" value="2"/>
</dbReference>
<feature type="transmembrane region" description="Helical" evidence="1">
    <location>
        <begin position="50"/>
        <end position="71"/>
    </location>
</feature>
<evidence type="ECO:0000313" key="4">
    <source>
        <dbReference type="Proteomes" id="UP000501812"/>
    </source>
</evidence>
<dbReference type="PANTHER" id="PTHR33734:SF22">
    <property type="entry name" value="MEMBRANE-BOUND LYTIC MUREIN TRANSGLYCOSYLASE D"/>
    <property type="match status" value="1"/>
</dbReference>
<dbReference type="EMBL" id="CP051774">
    <property type="protein sequence ID" value="QJE97474.1"/>
    <property type="molecule type" value="Genomic_DNA"/>
</dbReference>
<keyword evidence="1" id="KW-0812">Transmembrane</keyword>
<dbReference type="PANTHER" id="PTHR33734">
    <property type="entry name" value="LYSM DOMAIN-CONTAINING GPI-ANCHORED PROTEIN 2"/>
    <property type="match status" value="1"/>
</dbReference>
<dbReference type="InterPro" id="IPR018392">
    <property type="entry name" value="LysM"/>
</dbReference>
<name>A0A858RLV0_9BACT</name>
<gene>
    <name evidence="3" type="ORF">HHL09_17345</name>
</gene>
<keyword evidence="1" id="KW-1133">Transmembrane helix</keyword>
<proteinExistence type="predicted"/>
<evidence type="ECO:0000256" key="1">
    <source>
        <dbReference type="SAM" id="Phobius"/>
    </source>
</evidence>
<evidence type="ECO:0000313" key="3">
    <source>
        <dbReference type="EMBL" id="QJE97474.1"/>
    </source>
</evidence>
<sequence length="290" mass="31067">MKFSSLSVKRRPVKKGALRTLFANIPRKKVRAATAAAPMPEMDGDVPNLGIARALVVILIIHVVAIAGIFAHSHWFEGPEQKAAIAAKQDAIIPAKPLPDAQASLPKLNPDDQTYITTTGDTYTNIATKHGVTEQDLRAANDNLELRAGRILRIPPRTIVAEISPELAKLREGSAVLEIPADDLRNGEWQETTTTATTPAASNPSTPVLARPNVRPANVVVEHDTPSIAHAPAAIPVAETPAATKKYTVKSGDTFWKIAQAHNTTPAAVMKANKISDPKKLKVGMQLMVP</sequence>
<evidence type="ECO:0000259" key="2">
    <source>
        <dbReference type="PROSITE" id="PS51782"/>
    </source>
</evidence>
<protein>
    <submittedName>
        <fullName evidence="3">LysM peptidoglycan-binding domain-containing protein</fullName>
    </submittedName>
</protein>
<dbReference type="Proteomes" id="UP000501812">
    <property type="component" value="Chromosome"/>
</dbReference>
<accession>A0A858RLV0</accession>
<dbReference type="PROSITE" id="PS51782">
    <property type="entry name" value="LYSM"/>
    <property type="match status" value="1"/>
</dbReference>
<dbReference type="AlphaFoldDB" id="A0A858RLV0"/>
<dbReference type="InterPro" id="IPR036779">
    <property type="entry name" value="LysM_dom_sf"/>
</dbReference>
<keyword evidence="4" id="KW-1185">Reference proteome</keyword>
<dbReference type="Gene3D" id="3.10.350.10">
    <property type="entry name" value="LysM domain"/>
    <property type="match status" value="2"/>
</dbReference>
<dbReference type="GO" id="GO:0008932">
    <property type="term" value="F:lytic endotransglycosylase activity"/>
    <property type="evidence" value="ECO:0007669"/>
    <property type="project" value="TreeGrafter"/>
</dbReference>
<reference evidence="3 4" key="1">
    <citation type="submission" date="2020-04" db="EMBL/GenBank/DDBJ databases">
        <title>Luteolibacter sp. G-1-1-1 isolated from soil.</title>
        <authorList>
            <person name="Dahal R.H."/>
        </authorList>
    </citation>
    <scope>NUCLEOTIDE SEQUENCE [LARGE SCALE GENOMIC DNA]</scope>
    <source>
        <strain evidence="3 4">G-1-1-1</strain>
    </source>
</reference>
<dbReference type="Pfam" id="PF01476">
    <property type="entry name" value="LysM"/>
    <property type="match status" value="2"/>
</dbReference>
<feature type="domain" description="LysM" evidence="2">
    <location>
        <begin position="245"/>
        <end position="289"/>
    </location>
</feature>
<dbReference type="SMART" id="SM00257">
    <property type="entry name" value="LysM"/>
    <property type="match status" value="2"/>
</dbReference>
<dbReference type="CDD" id="cd00118">
    <property type="entry name" value="LysM"/>
    <property type="match status" value="2"/>
</dbReference>
<keyword evidence="1" id="KW-0472">Membrane</keyword>
<dbReference type="RefSeq" id="WP_169455874.1">
    <property type="nucleotide sequence ID" value="NZ_CP051774.1"/>
</dbReference>
<dbReference type="KEGG" id="luo:HHL09_17345"/>